<dbReference type="AlphaFoldDB" id="F0SHX2"/>
<dbReference type="InterPro" id="IPR029055">
    <property type="entry name" value="Ntn_hydrolases_N"/>
</dbReference>
<dbReference type="OrthoDB" id="581029at2"/>
<dbReference type="EMBL" id="CP002546">
    <property type="protein sequence ID" value="ADY60655.1"/>
    <property type="molecule type" value="Genomic_DNA"/>
</dbReference>
<dbReference type="Pfam" id="PF00733">
    <property type="entry name" value="Asn_synthase"/>
    <property type="match status" value="1"/>
</dbReference>
<evidence type="ECO:0000256" key="2">
    <source>
        <dbReference type="ARBA" id="ARBA00012737"/>
    </source>
</evidence>
<dbReference type="EC" id="6.3.5.4" evidence="2"/>
<dbReference type="STRING" id="756272.Plabr_3058"/>
<dbReference type="Proteomes" id="UP000006860">
    <property type="component" value="Chromosome"/>
</dbReference>
<dbReference type="SUPFAM" id="SSF56235">
    <property type="entry name" value="N-terminal nucleophile aminohydrolases (Ntn hydrolases)"/>
    <property type="match status" value="1"/>
</dbReference>
<keyword evidence="6" id="KW-1185">Reference proteome</keyword>
<dbReference type="Gene3D" id="3.40.50.620">
    <property type="entry name" value="HUPs"/>
    <property type="match status" value="1"/>
</dbReference>
<dbReference type="InterPro" id="IPR014729">
    <property type="entry name" value="Rossmann-like_a/b/a_fold"/>
</dbReference>
<evidence type="ECO:0000259" key="4">
    <source>
        <dbReference type="Pfam" id="PF00733"/>
    </source>
</evidence>
<feature type="domain" description="Asparagine synthetase" evidence="4">
    <location>
        <begin position="222"/>
        <end position="474"/>
    </location>
</feature>
<organism evidence="5 6">
    <name type="scientific">Rubinisphaera brasiliensis (strain ATCC 49424 / DSM 5305 / JCM 21570 / IAM 15109 / NBRC 103401 / IFAM 1448)</name>
    <name type="common">Planctomyces brasiliensis</name>
    <dbReference type="NCBI Taxonomy" id="756272"/>
    <lineage>
        <taxon>Bacteria</taxon>
        <taxon>Pseudomonadati</taxon>
        <taxon>Planctomycetota</taxon>
        <taxon>Planctomycetia</taxon>
        <taxon>Planctomycetales</taxon>
        <taxon>Planctomycetaceae</taxon>
        <taxon>Rubinisphaera</taxon>
    </lineage>
</organism>
<evidence type="ECO:0000256" key="3">
    <source>
        <dbReference type="ARBA" id="ARBA00048741"/>
    </source>
</evidence>
<evidence type="ECO:0000313" key="5">
    <source>
        <dbReference type="EMBL" id="ADY60655.1"/>
    </source>
</evidence>
<dbReference type="SUPFAM" id="SSF52402">
    <property type="entry name" value="Adenine nucleotide alpha hydrolases-like"/>
    <property type="match status" value="1"/>
</dbReference>
<gene>
    <name evidence="5" type="ordered locus">Plabr_3058</name>
</gene>
<name>F0SHX2_RUBBR</name>
<dbReference type="InterPro" id="IPR001962">
    <property type="entry name" value="Asn_synthase"/>
</dbReference>
<dbReference type="GO" id="GO:0006529">
    <property type="term" value="P:asparagine biosynthetic process"/>
    <property type="evidence" value="ECO:0007669"/>
    <property type="project" value="InterPro"/>
</dbReference>
<dbReference type="eggNOG" id="COG0367">
    <property type="taxonomic scope" value="Bacteria"/>
</dbReference>
<protein>
    <recommendedName>
        <fullName evidence="2">asparagine synthase (glutamine-hydrolyzing)</fullName>
        <ecNumber evidence="2">6.3.5.4</ecNumber>
    </recommendedName>
</protein>
<dbReference type="PANTHER" id="PTHR43284">
    <property type="entry name" value="ASPARAGINE SYNTHETASE (GLUTAMINE-HYDROLYZING)"/>
    <property type="match status" value="1"/>
</dbReference>
<dbReference type="KEGG" id="pbs:Plabr_3058"/>
<dbReference type="GO" id="GO:0004066">
    <property type="term" value="F:asparagine synthase (glutamine-hydrolyzing) activity"/>
    <property type="evidence" value="ECO:0007669"/>
    <property type="project" value="UniProtKB-EC"/>
</dbReference>
<sequence length="611" mass="68865">MAHLVLTLEPNPQIRRQFLGNAREMLSAETALNVNSVELGELAIVWGAGSHAPVDFSEKQNEFALLLGYALAGGTQSVSAESLLQQKQQNEWTREAFDGYFAAVRFSPQAGLTIDVDPLGFFPMFFARQSRSVLIGTSGALFEAHPEFQTELDPTGLAGVLLANGLIGNRTLLRRVTQLSAGHQLRVSSARHLVEEETNRIGTPDVDESRSYEDSVDFVQAEFNSALTRHRPTHAETTVLLSGGLDSRLMAAHLKEQGFEFTATTLGKSTDFEVRGARQVAAALNVPWMQKDTECPPHELVQRSRHVARWEHLTFGFSGIQTINPSFGDMAPMFWSGHFLDDILGGYASRYSLDPQTGQMSFETFLGKLNRWGLAPQTLQKLMQPAFSNSKAVVDGLVQELRAEWNRFGGTNAQKSFRLKLATRCRYHLSGAIHRMTEVSWPIAPYLDQRLLSSLLQISPEVFRERRLETDLLRLQSSRLLRLPLDTNSFRFENVATMQVSSALDPRKLWRSLRKSARSWYWSRYRQLEPRRYQRVFHPDQPDWKTIRAAAEPNRQLLLEWMDRDVLAEIVPAPETNLPLTDPFAGGAALRSLCGLMLWESGIRSRRRSAA</sequence>
<proteinExistence type="predicted"/>
<reference evidence="6" key="1">
    <citation type="submission" date="2011-02" db="EMBL/GenBank/DDBJ databases">
        <title>The complete genome of Planctomyces brasiliensis DSM 5305.</title>
        <authorList>
            <person name="Lucas S."/>
            <person name="Copeland A."/>
            <person name="Lapidus A."/>
            <person name="Bruce D."/>
            <person name="Goodwin L."/>
            <person name="Pitluck S."/>
            <person name="Kyrpides N."/>
            <person name="Mavromatis K."/>
            <person name="Pagani I."/>
            <person name="Ivanova N."/>
            <person name="Ovchinnikova G."/>
            <person name="Lu M."/>
            <person name="Detter J.C."/>
            <person name="Han C."/>
            <person name="Land M."/>
            <person name="Hauser L."/>
            <person name="Markowitz V."/>
            <person name="Cheng J.-F."/>
            <person name="Hugenholtz P."/>
            <person name="Woyke T."/>
            <person name="Wu D."/>
            <person name="Tindall B."/>
            <person name="Pomrenke H.G."/>
            <person name="Brambilla E."/>
            <person name="Klenk H.-P."/>
            <person name="Eisen J.A."/>
        </authorList>
    </citation>
    <scope>NUCLEOTIDE SEQUENCE [LARGE SCALE GENOMIC DNA]</scope>
    <source>
        <strain evidence="6">ATCC 49424 / DSM 5305 / JCM 21570 / NBRC 103401 / IFAM 1448</strain>
    </source>
</reference>
<dbReference type="InterPro" id="IPR006594">
    <property type="entry name" value="LisH"/>
</dbReference>
<evidence type="ECO:0000313" key="6">
    <source>
        <dbReference type="Proteomes" id="UP000006860"/>
    </source>
</evidence>
<dbReference type="PROSITE" id="PS50896">
    <property type="entry name" value="LISH"/>
    <property type="match status" value="1"/>
</dbReference>
<dbReference type="PANTHER" id="PTHR43284:SF1">
    <property type="entry name" value="ASPARAGINE SYNTHETASE"/>
    <property type="match status" value="1"/>
</dbReference>
<dbReference type="RefSeq" id="WP_013629376.1">
    <property type="nucleotide sequence ID" value="NC_015174.1"/>
</dbReference>
<comment type="pathway">
    <text evidence="1">Amino-acid biosynthesis; L-asparagine biosynthesis; L-asparagine from L-aspartate (L-Gln route): step 1/1.</text>
</comment>
<evidence type="ECO:0000256" key="1">
    <source>
        <dbReference type="ARBA" id="ARBA00005187"/>
    </source>
</evidence>
<dbReference type="HOGENOM" id="CLU_430704_0_0_0"/>
<dbReference type="InterPro" id="IPR051786">
    <property type="entry name" value="ASN_synthetase/amidase"/>
</dbReference>
<comment type="catalytic activity">
    <reaction evidence="3">
        <text>L-aspartate + L-glutamine + ATP + H2O = L-asparagine + L-glutamate + AMP + diphosphate + H(+)</text>
        <dbReference type="Rhea" id="RHEA:12228"/>
        <dbReference type="ChEBI" id="CHEBI:15377"/>
        <dbReference type="ChEBI" id="CHEBI:15378"/>
        <dbReference type="ChEBI" id="CHEBI:29985"/>
        <dbReference type="ChEBI" id="CHEBI:29991"/>
        <dbReference type="ChEBI" id="CHEBI:30616"/>
        <dbReference type="ChEBI" id="CHEBI:33019"/>
        <dbReference type="ChEBI" id="CHEBI:58048"/>
        <dbReference type="ChEBI" id="CHEBI:58359"/>
        <dbReference type="ChEBI" id="CHEBI:456215"/>
        <dbReference type="EC" id="6.3.5.4"/>
    </reaction>
</comment>
<accession>F0SHX2</accession>